<dbReference type="SUPFAM" id="SSF56219">
    <property type="entry name" value="DNase I-like"/>
    <property type="match status" value="1"/>
</dbReference>
<protein>
    <recommendedName>
        <fullName evidence="3">Endonuclease-reverse transcriptase</fullName>
    </recommendedName>
</protein>
<proteinExistence type="predicted"/>
<organism evidence="1 2">
    <name type="scientific">Trypanosoma brucei equiperdum</name>
    <dbReference type="NCBI Taxonomy" id="630700"/>
    <lineage>
        <taxon>Eukaryota</taxon>
        <taxon>Discoba</taxon>
        <taxon>Euglenozoa</taxon>
        <taxon>Kinetoplastea</taxon>
        <taxon>Metakinetoplastina</taxon>
        <taxon>Trypanosomatida</taxon>
        <taxon>Trypanosomatidae</taxon>
        <taxon>Trypanosoma</taxon>
    </lineage>
</organism>
<dbReference type="InterPro" id="IPR036691">
    <property type="entry name" value="Endo/exonu/phosph_ase_sf"/>
</dbReference>
<sequence length="171" mass="19307">MLVRDSVRVIQGSKKEGLPERVSVTLMFTADLMLTIKSVYFQQKEDFTTSTLESLENVENSTRPLVTESETKADHDLRNPLCPNDTAGECIVEWCLQNDIKIANDGTPTRRMTHTETISSLDVTIYRDCEVTRCEASLSPDSDHYWITCEVFIGIGVGMIAITKPRRPLYT</sequence>
<gene>
    <name evidence="1" type="ORF">DPX39_110147700</name>
</gene>
<dbReference type="Proteomes" id="UP000266743">
    <property type="component" value="Chromosome 11"/>
</dbReference>
<dbReference type="Gene3D" id="3.60.10.10">
    <property type="entry name" value="Endonuclease/exonuclease/phosphatase"/>
    <property type="match status" value="1"/>
</dbReference>
<evidence type="ECO:0000313" key="2">
    <source>
        <dbReference type="Proteomes" id="UP000266743"/>
    </source>
</evidence>
<reference evidence="1 2" key="1">
    <citation type="submission" date="2018-09" db="EMBL/GenBank/DDBJ databases">
        <title>whole genome sequence of T. equiperdum IVM-t1 strain.</title>
        <authorList>
            <person name="Suganuma K."/>
        </authorList>
    </citation>
    <scope>NUCLEOTIDE SEQUENCE [LARGE SCALE GENOMIC DNA]</scope>
    <source>
        <strain evidence="1 2">IVM-t1</strain>
    </source>
</reference>
<dbReference type="EMBL" id="QSBY01000011">
    <property type="protein sequence ID" value="RHW68331.1"/>
    <property type="molecule type" value="Genomic_DNA"/>
</dbReference>
<evidence type="ECO:0000313" key="1">
    <source>
        <dbReference type="EMBL" id="RHW68331.1"/>
    </source>
</evidence>
<accession>A0A3L6KXY6</accession>
<name>A0A3L6KXY6_9TRYP</name>
<dbReference type="AlphaFoldDB" id="A0A3L6KXY6"/>
<comment type="caution">
    <text evidence="1">The sequence shown here is derived from an EMBL/GenBank/DDBJ whole genome shotgun (WGS) entry which is preliminary data.</text>
</comment>
<evidence type="ECO:0008006" key="3">
    <source>
        <dbReference type="Google" id="ProtNLM"/>
    </source>
</evidence>